<evidence type="ECO:0000313" key="3">
    <source>
        <dbReference type="Proteomes" id="UP001385892"/>
    </source>
</evidence>
<evidence type="ECO:0000313" key="2">
    <source>
        <dbReference type="EMBL" id="MEJ8848464.1"/>
    </source>
</evidence>
<name>A0ABU8WND2_9BURK</name>
<dbReference type="Proteomes" id="UP001385892">
    <property type="component" value="Unassembled WGS sequence"/>
</dbReference>
<dbReference type="RefSeq" id="WP_340343591.1">
    <property type="nucleotide sequence ID" value="NZ_JBBKZT010000007.1"/>
</dbReference>
<accession>A0ABU8WND2</accession>
<gene>
    <name evidence="2" type="ORF">WKW82_17530</name>
</gene>
<feature type="signal peptide" evidence="1">
    <location>
        <begin position="1"/>
        <end position="25"/>
    </location>
</feature>
<dbReference type="EMBL" id="JBBKZT010000007">
    <property type="protein sequence ID" value="MEJ8848464.1"/>
    <property type="molecule type" value="Genomic_DNA"/>
</dbReference>
<reference evidence="2 3" key="1">
    <citation type="submission" date="2024-03" db="EMBL/GenBank/DDBJ databases">
        <title>Novel species of the genus Variovorax.</title>
        <authorList>
            <person name="Liu Q."/>
            <person name="Xin Y.-H."/>
        </authorList>
    </citation>
    <scope>NUCLEOTIDE SEQUENCE [LARGE SCALE GENOMIC DNA]</scope>
    <source>
        <strain evidence="2 3">KACC 18900</strain>
    </source>
</reference>
<feature type="chain" id="PRO_5045609641" description="DUF4398 domain-containing protein" evidence="1">
    <location>
        <begin position="26"/>
        <end position="90"/>
    </location>
</feature>
<evidence type="ECO:0008006" key="4">
    <source>
        <dbReference type="Google" id="ProtNLM"/>
    </source>
</evidence>
<dbReference type="PROSITE" id="PS51257">
    <property type="entry name" value="PROKAR_LIPOPROTEIN"/>
    <property type="match status" value="1"/>
</dbReference>
<keyword evidence="1" id="KW-0732">Signal</keyword>
<organism evidence="2 3">
    <name type="scientific">Variovorax rhizosphaerae</name>
    <dbReference type="NCBI Taxonomy" id="1836200"/>
    <lineage>
        <taxon>Bacteria</taxon>
        <taxon>Pseudomonadati</taxon>
        <taxon>Pseudomonadota</taxon>
        <taxon>Betaproteobacteria</taxon>
        <taxon>Burkholderiales</taxon>
        <taxon>Comamonadaceae</taxon>
        <taxon>Variovorax</taxon>
    </lineage>
</organism>
<sequence>MSNMKHQIKGFVLGVLCIASLSACAASFALSHPNFQQAENAMQAAINHIRSAQNVNGPTFGGHAGRAVELLQQAQNEIAIADEFHQGRRW</sequence>
<protein>
    <recommendedName>
        <fullName evidence="4">DUF4398 domain-containing protein</fullName>
    </recommendedName>
</protein>
<comment type="caution">
    <text evidence="2">The sequence shown here is derived from an EMBL/GenBank/DDBJ whole genome shotgun (WGS) entry which is preliminary data.</text>
</comment>
<keyword evidence="3" id="KW-1185">Reference proteome</keyword>
<evidence type="ECO:0000256" key="1">
    <source>
        <dbReference type="SAM" id="SignalP"/>
    </source>
</evidence>
<proteinExistence type="predicted"/>